<feature type="transmembrane region" description="Helical" evidence="7">
    <location>
        <begin position="243"/>
        <end position="264"/>
    </location>
</feature>
<evidence type="ECO:0000256" key="4">
    <source>
        <dbReference type="ARBA" id="ARBA00022692"/>
    </source>
</evidence>
<keyword evidence="6 7" id="KW-0472">Membrane</keyword>
<feature type="transmembrane region" description="Helical" evidence="7">
    <location>
        <begin position="108"/>
        <end position="132"/>
    </location>
</feature>
<comment type="similarity">
    <text evidence="7">Belongs to the binding-protein-dependent transport system permease family.</text>
</comment>
<feature type="transmembrane region" description="Helical" evidence="7">
    <location>
        <begin position="185"/>
        <end position="210"/>
    </location>
</feature>
<feature type="transmembrane region" description="Helical" evidence="7">
    <location>
        <begin position="72"/>
        <end position="96"/>
    </location>
</feature>
<keyword evidence="4 7" id="KW-0812">Transmembrane</keyword>
<evidence type="ECO:0000313" key="10">
    <source>
        <dbReference type="Proteomes" id="UP001589867"/>
    </source>
</evidence>
<dbReference type="CDD" id="cd06261">
    <property type="entry name" value="TM_PBP2"/>
    <property type="match status" value="1"/>
</dbReference>
<dbReference type="PANTHER" id="PTHR32243">
    <property type="entry name" value="MALTOSE TRANSPORT SYSTEM PERMEASE-RELATED"/>
    <property type="match status" value="1"/>
</dbReference>
<evidence type="ECO:0000256" key="3">
    <source>
        <dbReference type="ARBA" id="ARBA00022475"/>
    </source>
</evidence>
<dbReference type="InterPro" id="IPR050901">
    <property type="entry name" value="BP-dep_ABC_trans_perm"/>
</dbReference>
<keyword evidence="10" id="KW-1185">Reference proteome</keyword>
<dbReference type="InterPro" id="IPR035906">
    <property type="entry name" value="MetI-like_sf"/>
</dbReference>
<evidence type="ECO:0000256" key="7">
    <source>
        <dbReference type="RuleBase" id="RU363032"/>
    </source>
</evidence>
<proteinExistence type="inferred from homology"/>
<evidence type="ECO:0000259" key="8">
    <source>
        <dbReference type="PROSITE" id="PS50928"/>
    </source>
</evidence>
<keyword evidence="3" id="KW-1003">Cell membrane</keyword>
<evidence type="ECO:0000313" key="9">
    <source>
        <dbReference type="EMBL" id="MFC0529518.1"/>
    </source>
</evidence>
<dbReference type="Pfam" id="PF00528">
    <property type="entry name" value="BPD_transp_1"/>
    <property type="match status" value="1"/>
</dbReference>
<protein>
    <submittedName>
        <fullName evidence="9">Carbohydrate ABC transporter permease</fullName>
    </submittedName>
</protein>
<accession>A0ABV6M4Z0</accession>
<dbReference type="SUPFAM" id="SSF161098">
    <property type="entry name" value="MetI-like"/>
    <property type="match status" value="1"/>
</dbReference>
<dbReference type="InterPro" id="IPR000515">
    <property type="entry name" value="MetI-like"/>
</dbReference>
<evidence type="ECO:0000256" key="5">
    <source>
        <dbReference type="ARBA" id="ARBA00022989"/>
    </source>
</evidence>
<dbReference type="Gene3D" id="1.10.3720.10">
    <property type="entry name" value="MetI-like"/>
    <property type="match status" value="1"/>
</dbReference>
<name>A0ABV6M4Z0_9ACTN</name>
<dbReference type="PANTHER" id="PTHR32243:SF18">
    <property type="entry name" value="INNER MEMBRANE ABC TRANSPORTER PERMEASE PROTEIN YCJP"/>
    <property type="match status" value="1"/>
</dbReference>
<organism evidence="9 10">
    <name type="scientific">Phytohabitans kaempferiae</name>
    <dbReference type="NCBI Taxonomy" id="1620943"/>
    <lineage>
        <taxon>Bacteria</taxon>
        <taxon>Bacillati</taxon>
        <taxon>Actinomycetota</taxon>
        <taxon>Actinomycetes</taxon>
        <taxon>Micromonosporales</taxon>
        <taxon>Micromonosporaceae</taxon>
    </lineage>
</organism>
<keyword evidence="2 7" id="KW-0813">Transport</keyword>
<evidence type="ECO:0000256" key="1">
    <source>
        <dbReference type="ARBA" id="ARBA00004651"/>
    </source>
</evidence>
<sequence length="278" mass="29551">MQAKARLTNGFLYVALGVAIVILLFPVYWTLLTAVLPTRDLLAQVPPLIPPLSKINFDAFTRVFEMRPVGQWLANSAIVTIGAMVGAVVLSTMAGYSLSRLASKAGLAVGYSLFAVQVIPRTLLVIPIFMMFSATGLINSLTGLIIANTVVIVPFGTWIMKSIFDGVPVELEESAMVDGCSRLRALIRIVLPLAKPGIGAVAIFSAIHAWGDFTYARTLILDNQGTTITVGIVGFVGEYTADWGALMATGLLSIAPMIIIFVLLEPLLVSGLTSGAVK</sequence>
<feature type="transmembrane region" description="Helical" evidence="7">
    <location>
        <begin position="12"/>
        <end position="31"/>
    </location>
</feature>
<comment type="subcellular location">
    <subcellularLocation>
        <location evidence="1 7">Cell membrane</location>
        <topology evidence="1 7">Multi-pass membrane protein</topology>
    </subcellularLocation>
</comment>
<gene>
    <name evidence="9" type="ORF">ACFFIA_17830</name>
</gene>
<comment type="caution">
    <text evidence="9">The sequence shown here is derived from an EMBL/GenBank/DDBJ whole genome shotgun (WGS) entry which is preliminary data.</text>
</comment>
<reference evidence="9 10" key="1">
    <citation type="submission" date="2024-09" db="EMBL/GenBank/DDBJ databases">
        <authorList>
            <person name="Sun Q."/>
            <person name="Mori K."/>
        </authorList>
    </citation>
    <scope>NUCLEOTIDE SEQUENCE [LARGE SCALE GENOMIC DNA]</scope>
    <source>
        <strain evidence="9 10">TBRC 3947</strain>
    </source>
</reference>
<keyword evidence="5 7" id="KW-1133">Transmembrane helix</keyword>
<dbReference type="Proteomes" id="UP001589867">
    <property type="component" value="Unassembled WGS sequence"/>
</dbReference>
<dbReference type="PROSITE" id="PS50928">
    <property type="entry name" value="ABC_TM1"/>
    <property type="match status" value="1"/>
</dbReference>
<dbReference type="EMBL" id="JBHLUH010000036">
    <property type="protein sequence ID" value="MFC0529518.1"/>
    <property type="molecule type" value="Genomic_DNA"/>
</dbReference>
<feature type="domain" description="ABC transmembrane type-1" evidence="8">
    <location>
        <begin position="73"/>
        <end position="264"/>
    </location>
</feature>
<feature type="transmembrane region" description="Helical" evidence="7">
    <location>
        <begin position="144"/>
        <end position="164"/>
    </location>
</feature>
<evidence type="ECO:0000256" key="2">
    <source>
        <dbReference type="ARBA" id="ARBA00022448"/>
    </source>
</evidence>
<dbReference type="RefSeq" id="WP_377252360.1">
    <property type="nucleotide sequence ID" value="NZ_JBHLUH010000036.1"/>
</dbReference>
<evidence type="ECO:0000256" key="6">
    <source>
        <dbReference type="ARBA" id="ARBA00023136"/>
    </source>
</evidence>